<gene>
    <name evidence="2" type="ORF">EZS28_001251</name>
</gene>
<dbReference type="Proteomes" id="UP000324800">
    <property type="component" value="Unassembled WGS sequence"/>
</dbReference>
<feature type="region of interest" description="Disordered" evidence="1">
    <location>
        <begin position="1"/>
        <end position="31"/>
    </location>
</feature>
<reference evidence="2 3" key="1">
    <citation type="submission" date="2019-03" db="EMBL/GenBank/DDBJ databases">
        <title>Single cell metagenomics reveals metabolic interactions within the superorganism composed of flagellate Streblomastix strix and complex community of Bacteroidetes bacteria on its surface.</title>
        <authorList>
            <person name="Treitli S.C."/>
            <person name="Kolisko M."/>
            <person name="Husnik F."/>
            <person name="Keeling P."/>
            <person name="Hampl V."/>
        </authorList>
    </citation>
    <scope>NUCLEOTIDE SEQUENCE [LARGE SCALE GENOMIC DNA]</scope>
    <source>
        <strain evidence="2">ST1C</strain>
    </source>
</reference>
<comment type="caution">
    <text evidence="2">The sequence shown here is derived from an EMBL/GenBank/DDBJ whole genome shotgun (WGS) entry which is preliminary data.</text>
</comment>
<evidence type="ECO:0000313" key="3">
    <source>
        <dbReference type="Proteomes" id="UP000324800"/>
    </source>
</evidence>
<protein>
    <submittedName>
        <fullName evidence="2">Uncharacterized protein</fullName>
    </submittedName>
</protein>
<dbReference type="AlphaFoldDB" id="A0A5J4X7K9"/>
<sequence length="191" mass="21623">MSKRKTQKGKTVDTKRPKGRSKNKPTANNVILANGDVKPLSEFSGGGRDMSNYVQKTGADIQVVNGILRKGEEEEEESEDDDDYITRGEYNIKTNNVITSKFFNFYQVLTPLVMFAGYTATQSIVKPDVTIQAYQGRDICTVNPPPLYTIFRALNSDHLAMFLDDEYVHFTTQATVWTYNSNVVINTFWVK</sequence>
<dbReference type="EMBL" id="SNRW01000125">
    <property type="protein sequence ID" value="KAA6403218.1"/>
    <property type="molecule type" value="Genomic_DNA"/>
</dbReference>
<evidence type="ECO:0000313" key="2">
    <source>
        <dbReference type="EMBL" id="KAA6403218.1"/>
    </source>
</evidence>
<organism evidence="2 3">
    <name type="scientific">Streblomastix strix</name>
    <dbReference type="NCBI Taxonomy" id="222440"/>
    <lineage>
        <taxon>Eukaryota</taxon>
        <taxon>Metamonada</taxon>
        <taxon>Preaxostyla</taxon>
        <taxon>Oxymonadida</taxon>
        <taxon>Streblomastigidae</taxon>
        <taxon>Streblomastix</taxon>
    </lineage>
</organism>
<evidence type="ECO:0000256" key="1">
    <source>
        <dbReference type="SAM" id="MobiDB-lite"/>
    </source>
</evidence>
<proteinExistence type="predicted"/>
<accession>A0A5J4X7K9</accession>
<name>A0A5J4X7K9_9EUKA</name>